<organism evidence="3 4">
    <name type="scientific">Gluconacetobacter entanii</name>
    <dbReference type="NCBI Taxonomy" id="108528"/>
    <lineage>
        <taxon>Bacteria</taxon>
        <taxon>Pseudomonadati</taxon>
        <taxon>Pseudomonadota</taxon>
        <taxon>Alphaproteobacteria</taxon>
        <taxon>Acetobacterales</taxon>
        <taxon>Acetobacteraceae</taxon>
        <taxon>Gluconacetobacter</taxon>
    </lineage>
</organism>
<name>A0A318PU85_9PROT</name>
<evidence type="ECO:0000313" key="4">
    <source>
        <dbReference type="Proteomes" id="UP000248301"/>
    </source>
</evidence>
<dbReference type="Proteomes" id="UP000248301">
    <property type="component" value="Unassembled WGS sequence"/>
</dbReference>
<dbReference type="Pfam" id="PF03551">
    <property type="entry name" value="PadR"/>
    <property type="match status" value="1"/>
</dbReference>
<accession>A0A318PU85</accession>
<feature type="domain" description="Transcription regulator PadR N-terminal" evidence="2">
    <location>
        <begin position="59"/>
        <end position="127"/>
    </location>
</feature>
<evidence type="ECO:0000313" key="3">
    <source>
        <dbReference type="EMBL" id="PYD63584.1"/>
    </source>
</evidence>
<dbReference type="RefSeq" id="WP_110913224.1">
    <property type="nucleotide sequence ID" value="NZ_JAILXQ010000029.1"/>
</dbReference>
<comment type="caution">
    <text evidence="3">The sequence shown here is derived from an EMBL/GenBank/DDBJ whole genome shotgun (WGS) entry which is preliminary data.</text>
</comment>
<protein>
    <submittedName>
        <fullName evidence="3">PadR family transcriptional regulator</fullName>
    </submittedName>
</protein>
<dbReference type="InterPro" id="IPR036388">
    <property type="entry name" value="WH-like_DNA-bd_sf"/>
</dbReference>
<feature type="compositionally biased region" description="Basic residues" evidence="1">
    <location>
        <begin position="28"/>
        <end position="40"/>
    </location>
</feature>
<dbReference type="InterPro" id="IPR005149">
    <property type="entry name" value="Tscrpt_reg_PadR_N"/>
</dbReference>
<proteinExistence type="predicted"/>
<reference evidence="3 4" key="1">
    <citation type="submission" date="2017-07" db="EMBL/GenBank/DDBJ databases">
        <title>A draft genome sequence of Gluconacetobacter entanii LTH 4560.</title>
        <authorList>
            <person name="Skraban J."/>
            <person name="Cleenwerck I."/>
            <person name="Vandamme P."/>
            <person name="Trcek J."/>
        </authorList>
    </citation>
    <scope>NUCLEOTIDE SEQUENCE [LARGE SCALE GENOMIC DNA]</scope>
    <source>
        <strain evidence="3 4">LTH 4560</strain>
    </source>
</reference>
<sequence>MKHRNRHSGGHDRRVFSPEGMPAPAGSMRHHGRGGGRHGGRGGSRGGRLFDYGEMRLLVLGLISENPTYGYELIKTIEEKFGGSYTPSPGVIYPTLTWLEEGGYIRPTGDEGRKSYAITPEGTAFLAANRPAHEEILARAATAGAEGKGNRRHGPVPVVRAMENLKTALRLRLRHGSPDPEAQARIAAVLDEAARAIEQA</sequence>
<dbReference type="InterPro" id="IPR036390">
    <property type="entry name" value="WH_DNA-bd_sf"/>
</dbReference>
<dbReference type="OrthoDB" id="9814826at2"/>
<evidence type="ECO:0000256" key="1">
    <source>
        <dbReference type="SAM" id="MobiDB-lite"/>
    </source>
</evidence>
<feature type="region of interest" description="Disordered" evidence="1">
    <location>
        <begin position="1"/>
        <end position="45"/>
    </location>
</feature>
<dbReference type="EMBL" id="NKUF01000010">
    <property type="protein sequence ID" value="PYD63584.1"/>
    <property type="molecule type" value="Genomic_DNA"/>
</dbReference>
<dbReference type="SUPFAM" id="SSF46785">
    <property type="entry name" value="Winged helix' DNA-binding domain"/>
    <property type="match status" value="1"/>
</dbReference>
<gene>
    <name evidence="3" type="ORF">CFR72_06705</name>
</gene>
<evidence type="ECO:0000259" key="2">
    <source>
        <dbReference type="Pfam" id="PF03551"/>
    </source>
</evidence>
<dbReference type="AlphaFoldDB" id="A0A318PU85"/>
<dbReference type="Gene3D" id="1.10.10.10">
    <property type="entry name" value="Winged helix-like DNA-binding domain superfamily/Winged helix DNA-binding domain"/>
    <property type="match status" value="1"/>
</dbReference>
<dbReference type="PANTHER" id="PTHR43252">
    <property type="entry name" value="TRANSCRIPTIONAL REGULATOR YQJI"/>
    <property type="match status" value="1"/>
</dbReference>
<dbReference type="PANTHER" id="PTHR43252:SF7">
    <property type="entry name" value="TRANSCRIPTIONAL REGULATOR YQJI"/>
    <property type="match status" value="1"/>
</dbReference>